<dbReference type="Proteomes" id="UP000004968">
    <property type="component" value="Unassembled WGS sequence"/>
</dbReference>
<protein>
    <submittedName>
        <fullName evidence="1">Thiazole biosynthesis protein ThiH</fullName>
    </submittedName>
</protein>
<name>D3ARX3_9FIRM</name>
<organism evidence="1 2">
    <name type="scientific">Hungatella hathewayi DSM 13479</name>
    <dbReference type="NCBI Taxonomy" id="566550"/>
    <lineage>
        <taxon>Bacteria</taxon>
        <taxon>Bacillati</taxon>
        <taxon>Bacillota</taxon>
        <taxon>Clostridia</taxon>
        <taxon>Lachnospirales</taxon>
        <taxon>Lachnospiraceae</taxon>
        <taxon>Hungatella</taxon>
    </lineage>
</organism>
<comment type="caution">
    <text evidence="1">The sequence shown here is derived from an EMBL/GenBank/DDBJ whole genome shotgun (WGS) entry which is preliminary data.</text>
</comment>
<dbReference type="AlphaFoldDB" id="D3ARX3"/>
<dbReference type="InterPro" id="IPR013785">
    <property type="entry name" value="Aldolase_TIM"/>
</dbReference>
<gene>
    <name evidence="1" type="primary">thiH</name>
    <name evidence="1" type="ORF">CLOSTHATH_06379</name>
</gene>
<dbReference type="Gene3D" id="3.20.20.70">
    <property type="entry name" value="Aldolase class I"/>
    <property type="match status" value="1"/>
</dbReference>
<dbReference type="EMBL" id="ACIO01000753">
    <property type="protein sequence ID" value="EFC95442.1"/>
    <property type="molecule type" value="Genomic_DNA"/>
</dbReference>
<evidence type="ECO:0000313" key="2">
    <source>
        <dbReference type="Proteomes" id="UP000004968"/>
    </source>
</evidence>
<reference evidence="1 2" key="1">
    <citation type="submission" date="2010-01" db="EMBL/GenBank/DDBJ databases">
        <authorList>
            <person name="Weinstock G."/>
            <person name="Sodergren E."/>
            <person name="Clifton S."/>
            <person name="Fulton L."/>
            <person name="Fulton B."/>
            <person name="Courtney L."/>
            <person name="Fronick C."/>
            <person name="Harrison M."/>
            <person name="Strong C."/>
            <person name="Farmer C."/>
            <person name="Delahaunty K."/>
            <person name="Markovic C."/>
            <person name="Hall O."/>
            <person name="Minx P."/>
            <person name="Tomlinson C."/>
            <person name="Mitreva M."/>
            <person name="Nelson J."/>
            <person name="Hou S."/>
            <person name="Wollam A."/>
            <person name="Pepin K.H."/>
            <person name="Johnson M."/>
            <person name="Bhonagiri V."/>
            <person name="Nash W.E."/>
            <person name="Warren W."/>
            <person name="Chinwalla A."/>
            <person name="Mardis E.R."/>
            <person name="Wilson R.K."/>
        </authorList>
    </citation>
    <scope>NUCLEOTIDE SEQUENCE [LARGE SCALE GENOMIC DNA]</scope>
    <source>
        <strain evidence="1 2">DSM 13479</strain>
    </source>
</reference>
<accession>D3ARX3</accession>
<evidence type="ECO:0000313" key="1">
    <source>
        <dbReference type="EMBL" id="EFC95442.1"/>
    </source>
</evidence>
<proteinExistence type="predicted"/>
<dbReference type="HOGENOM" id="CLU_147873_0_0_9"/>
<sequence length="79" mass="9258">MYNPESLKAEEFISHEEILETLDYAEKNKENRELIDSIIEKARQLKGLSHREASVLLACEMPDKIEEMYGLAEEIKKKF</sequence>
<feature type="non-terminal residue" evidence="1">
    <location>
        <position position="79"/>
    </location>
</feature>